<dbReference type="InterPro" id="IPR006342">
    <property type="entry name" value="FkbM_mtfrase"/>
</dbReference>
<proteinExistence type="predicted"/>
<gene>
    <name evidence="2" type="ORF">JI744_07160</name>
</gene>
<accession>A0A8J7SVI9</accession>
<keyword evidence="2" id="KW-0808">Transferase</keyword>
<dbReference type="NCBIfam" id="TIGR01444">
    <property type="entry name" value="fkbM_fam"/>
    <property type="match status" value="1"/>
</dbReference>
<dbReference type="AlphaFoldDB" id="A0A8J7SVI9"/>
<dbReference type="InterPro" id="IPR053188">
    <property type="entry name" value="FkbM_Methyltransferase"/>
</dbReference>
<dbReference type="SUPFAM" id="SSF53335">
    <property type="entry name" value="S-adenosyl-L-methionine-dependent methyltransferases"/>
    <property type="match status" value="1"/>
</dbReference>
<dbReference type="Pfam" id="PF05050">
    <property type="entry name" value="Methyltransf_21"/>
    <property type="match status" value="1"/>
</dbReference>
<dbReference type="PANTHER" id="PTHR36973">
    <property type="entry name" value="SLL1456 PROTEIN-RELATED"/>
    <property type="match status" value="1"/>
</dbReference>
<evidence type="ECO:0000313" key="3">
    <source>
        <dbReference type="Proteomes" id="UP000619033"/>
    </source>
</evidence>
<sequence>MTETLSAPAALLQKALSLPRLTTITDVGANPVNPAPYSALLAAGGCRIVGFEPQPSAYAALQKRPSPNETYFPVAVGDGTPVTLHVMRSSGMTSTLPPYEPGLAVIGRPRWGQMREQIQMQTAALDDLPDLPEFDMLKIDIQGGEGAVLAAASRVMQQCVCVIIELRYQRLYEGEPMLGGIDTQLRALGFELHKFMFNKSLMLPNSQSARLRPRRLADQLIDGDAVYVRDLTGISGWSSGQVGHLALLACATFDSHSLALLCLDELVRRGAVDPNLPASYVDALPAHLRTD</sequence>
<dbReference type="InterPro" id="IPR029063">
    <property type="entry name" value="SAM-dependent_MTases_sf"/>
</dbReference>
<dbReference type="RefSeq" id="WP_202659009.1">
    <property type="nucleotide sequence ID" value="NZ_JAESVP010000003.1"/>
</dbReference>
<dbReference type="GO" id="GO:0032259">
    <property type="term" value="P:methylation"/>
    <property type="evidence" value="ECO:0007669"/>
    <property type="project" value="UniProtKB-KW"/>
</dbReference>
<dbReference type="GO" id="GO:0008171">
    <property type="term" value="F:O-methyltransferase activity"/>
    <property type="evidence" value="ECO:0007669"/>
    <property type="project" value="TreeGrafter"/>
</dbReference>
<dbReference type="Gene3D" id="3.40.50.150">
    <property type="entry name" value="Vaccinia Virus protein VP39"/>
    <property type="match status" value="1"/>
</dbReference>
<keyword evidence="2" id="KW-0489">Methyltransferase</keyword>
<dbReference type="Proteomes" id="UP000619033">
    <property type="component" value="Unassembled WGS sequence"/>
</dbReference>
<organism evidence="2 3">
    <name type="scientific">Fuscibacter oryzae</name>
    <dbReference type="NCBI Taxonomy" id="2803939"/>
    <lineage>
        <taxon>Bacteria</taxon>
        <taxon>Pseudomonadati</taxon>
        <taxon>Pseudomonadota</taxon>
        <taxon>Alphaproteobacteria</taxon>
        <taxon>Rhodobacterales</taxon>
        <taxon>Paracoccaceae</taxon>
        <taxon>Fuscibacter</taxon>
    </lineage>
</organism>
<name>A0A8J7SVI9_9RHOB</name>
<evidence type="ECO:0000313" key="2">
    <source>
        <dbReference type="EMBL" id="MBL4927879.1"/>
    </source>
</evidence>
<evidence type="ECO:0000259" key="1">
    <source>
        <dbReference type="Pfam" id="PF05050"/>
    </source>
</evidence>
<reference evidence="2" key="1">
    <citation type="submission" date="2021-01" db="EMBL/GenBank/DDBJ databases">
        <title>Genome seq and assembly of Tabrizicola sp. KVB23.</title>
        <authorList>
            <person name="Chhetri G."/>
        </authorList>
    </citation>
    <scope>NUCLEOTIDE SEQUENCE</scope>
    <source>
        <strain evidence="2">KVB23</strain>
    </source>
</reference>
<protein>
    <submittedName>
        <fullName evidence="2">FkbM family methyltransferase</fullName>
    </submittedName>
</protein>
<keyword evidence="3" id="KW-1185">Reference proteome</keyword>
<comment type="caution">
    <text evidence="2">The sequence shown here is derived from an EMBL/GenBank/DDBJ whole genome shotgun (WGS) entry which is preliminary data.</text>
</comment>
<dbReference type="PANTHER" id="PTHR36973:SF4">
    <property type="entry name" value="NODULATION PROTEIN"/>
    <property type="match status" value="1"/>
</dbReference>
<dbReference type="EMBL" id="JAESVP010000003">
    <property type="protein sequence ID" value="MBL4927879.1"/>
    <property type="molecule type" value="Genomic_DNA"/>
</dbReference>
<feature type="domain" description="Methyltransferase FkbM" evidence="1">
    <location>
        <begin position="26"/>
        <end position="192"/>
    </location>
</feature>